<keyword evidence="4" id="KW-1185">Reference proteome</keyword>
<dbReference type="NCBIfam" id="NF005791">
    <property type="entry name" value="PRK07627.1"/>
    <property type="match status" value="1"/>
</dbReference>
<dbReference type="EC" id="3.5.2.3" evidence="3"/>
<reference evidence="3" key="1">
    <citation type="submission" date="2021-07" db="EMBL/GenBank/DDBJ databases">
        <title>New genus and species of the family Alcaligenaceae.</title>
        <authorList>
            <person name="Hahn M.W."/>
        </authorList>
    </citation>
    <scope>NUCLEOTIDE SEQUENCE</scope>
    <source>
        <strain evidence="3">LF4-65</strain>
    </source>
</reference>
<feature type="domain" description="Dihydroorotase catalytic" evidence="2">
    <location>
        <begin position="50"/>
        <end position="236"/>
    </location>
</feature>
<sequence>MKLQIKNGRVIDPANKRDQQTDLFVADGHVLAFGQAPAGFKAERVIDASGKLVVPGLVDLAARLREPGFEYRGTLESEMRAALAGGITSLVLPPDTDPTLDEPGLVEMLKHRARQLAQVNLYPLGAMTVGLKGETLTEMAELTDAGCIAFSQADTPVLDTTVLLRAMQYARTFDFMLWLRAQDPWLAKGGVAASGAYASRLGLPGIPQQAETIALNTLFDLQRTTGVRLHLCRLSSAAGIELVRAAKHEGLAVTCDVSANHVHLTDVDIGYYDSNFRLDPPLRGQRDRDAIRAGLADGTIDVVCSDHTPVDDEGKMLPFAEAEPGSTGLELLLSLTLKWAQDAKVPLVDALARVTSGPGRVLAASSSAVASAGQLGIGAPADLCIVDPSAYWQVSRQSLLSQSKHTPFLGIDLPGRVQTTIVRGQIAWEFAG</sequence>
<dbReference type="PANTHER" id="PTHR43668:SF2">
    <property type="entry name" value="ALLANTOINASE"/>
    <property type="match status" value="1"/>
</dbReference>
<dbReference type="Proteomes" id="UP000739565">
    <property type="component" value="Unassembled WGS sequence"/>
</dbReference>
<dbReference type="SUPFAM" id="SSF51338">
    <property type="entry name" value="Composite domain of metallo-dependent hydrolases"/>
    <property type="match status" value="1"/>
</dbReference>
<evidence type="ECO:0000313" key="4">
    <source>
        <dbReference type="Proteomes" id="UP000739565"/>
    </source>
</evidence>
<dbReference type="Gene3D" id="3.20.20.140">
    <property type="entry name" value="Metal-dependent hydrolases"/>
    <property type="match status" value="1"/>
</dbReference>
<dbReference type="NCBIfam" id="TIGR00857">
    <property type="entry name" value="pyrC_multi"/>
    <property type="match status" value="1"/>
</dbReference>
<evidence type="ECO:0000256" key="1">
    <source>
        <dbReference type="ARBA" id="ARBA00022975"/>
    </source>
</evidence>
<comment type="caution">
    <text evidence="3">The sequence shown here is derived from an EMBL/GenBank/DDBJ whole genome shotgun (WGS) entry which is preliminary data.</text>
</comment>
<dbReference type="Pfam" id="PF12890">
    <property type="entry name" value="DHOase"/>
    <property type="match status" value="1"/>
</dbReference>
<proteinExistence type="predicted"/>
<dbReference type="InterPro" id="IPR024403">
    <property type="entry name" value="DHOase_cat"/>
</dbReference>
<keyword evidence="1" id="KW-0665">Pyrimidine biosynthesis</keyword>
<dbReference type="GO" id="GO:0006145">
    <property type="term" value="P:purine nucleobase catabolic process"/>
    <property type="evidence" value="ECO:0007669"/>
    <property type="project" value="TreeGrafter"/>
</dbReference>
<dbReference type="AlphaFoldDB" id="A0A953T747"/>
<dbReference type="CDD" id="cd01317">
    <property type="entry name" value="DHOase_IIa"/>
    <property type="match status" value="1"/>
</dbReference>
<name>A0A953T747_9BURK</name>
<dbReference type="InterPro" id="IPR032466">
    <property type="entry name" value="Metal_Hydrolase"/>
</dbReference>
<dbReference type="InterPro" id="IPR004722">
    <property type="entry name" value="DHOase"/>
</dbReference>
<dbReference type="InterPro" id="IPR011059">
    <property type="entry name" value="Metal-dep_hydrolase_composite"/>
</dbReference>
<dbReference type="GO" id="GO:0006221">
    <property type="term" value="P:pyrimidine nucleotide biosynthetic process"/>
    <property type="evidence" value="ECO:0007669"/>
    <property type="project" value="UniProtKB-KW"/>
</dbReference>
<gene>
    <name evidence="3" type="ORF">KZZ10_07065</name>
</gene>
<dbReference type="RefSeq" id="WP_259660780.1">
    <property type="nucleotide sequence ID" value="NZ_JAHXRI010000006.1"/>
</dbReference>
<accession>A0A953T747</accession>
<dbReference type="EMBL" id="JAHXRI010000006">
    <property type="protein sequence ID" value="MBZ1350404.1"/>
    <property type="molecule type" value="Genomic_DNA"/>
</dbReference>
<dbReference type="GO" id="GO:0005737">
    <property type="term" value="C:cytoplasm"/>
    <property type="evidence" value="ECO:0007669"/>
    <property type="project" value="TreeGrafter"/>
</dbReference>
<evidence type="ECO:0000313" key="3">
    <source>
        <dbReference type="EMBL" id="MBZ1350404.1"/>
    </source>
</evidence>
<dbReference type="GO" id="GO:0004038">
    <property type="term" value="F:allantoinase activity"/>
    <property type="evidence" value="ECO:0007669"/>
    <property type="project" value="TreeGrafter"/>
</dbReference>
<keyword evidence="3" id="KW-0378">Hydrolase</keyword>
<dbReference type="GO" id="GO:0046872">
    <property type="term" value="F:metal ion binding"/>
    <property type="evidence" value="ECO:0007669"/>
    <property type="project" value="InterPro"/>
</dbReference>
<dbReference type="GO" id="GO:0004151">
    <property type="term" value="F:dihydroorotase activity"/>
    <property type="evidence" value="ECO:0007669"/>
    <property type="project" value="UniProtKB-EC"/>
</dbReference>
<dbReference type="InterPro" id="IPR050138">
    <property type="entry name" value="DHOase/Allantoinase_Hydrolase"/>
</dbReference>
<dbReference type="SUPFAM" id="SSF51556">
    <property type="entry name" value="Metallo-dependent hydrolases"/>
    <property type="match status" value="1"/>
</dbReference>
<evidence type="ECO:0000259" key="2">
    <source>
        <dbReference type="Pfam" id="PF12890"/>
    </source>
</evidence>
<dbReference type="PANTHER" id="PTHR43668">
    <property type="entry name" value="ALLANTOINASE"/>
    <property type="match status" value="1"/>
</dbReference>
<organism evidence="3 4">
    <name type="scientific">Zwartia hollandica</name>
    <dbReference type="NCBI Taxonomy" id="324606"/>
    <lineage>
        <taxon>Bacteria</taxon>
        <taxon>Pseudomonadati</taxon>
        <taxon>Pseudomonadota</taxon>
        <taxon>Betaproteobacteria</taxon>
        <taxon>Burkholderiales</taxon>
        <taxon>Alcaligenaceae</taxon>
        <taxon>Zwartia</taxon>
    </lineage>
</organism>
<dbReference type="Gene3D" id="2.30.40.10">
    <property type="entry name" value="Urease, subunit C, domain 1"/>
    <property type="match status" value="1"/>
</dbReference>
<protein>
    <submittedName>
        <fullName evidence="3">Dihydroorotase</fullName>
        <ecNumber evidence="3">3.5.2.3</ecNumber>
    </submittedName>
</protein>